<dbReference type="Pfam" id="PF00440">
    <property type="entry name" value="TetR_N"/>
    <property type="match status" value="1"/>
</dbReference>
<accession>A0AB73IPQ8</accession>
<dbReference type="Pfam" id="PF14246">
    <property type="entry name" value="TetR_C_7"/>
    <property type="match status" value="1"/>
</dbReference>
<dbReference type="InterPro" id="IPR023772">
    <property type="entry name" value="DNA-bd_HTH_TetR-type_CS"/>
</dbReference>
<dbReference type="GO" id="GO:0000976">
    <property type="term" value="F:transcription cis-regulatory region binding"/>
    <property type="evidence" value="ECO:0007669"/>
    <property type="project" value="TreeGrafter"/>
</dbReference>
<keyword evidence="4" id="KW-0804">Transcription</keyword>
<protein>
    <submittedName>
        <fullName evidence="7">AcrR family transcriptional regulator</fullName>
    </submittedName>
</protein>
<dbReference type="SUPFAM" id="SSF46689">
    <property type="entry name" value="Homeodomain-like"/>
    <property type="match status" value="1"/>
</dbReference>
<dbReference type="Gene3D" id="1.10.10.60">
    <property type="entry name" value="Homeodomain-like"/>
    <property type="match status" value="1"/>
</dbReference>
<dbReference type="PROSITE" id="PS01081">
    <property type="entry name" value="HTH_TETR_1"/>
    <property type="match status" value="1"/>
</dbReference>
<evidence type="ECO:0000256" key="3">
    <source>
        <dbReference type="ARBA" id="ARBA00023125"/>
    </source>
</evidence>
<dbReference type="PRINTS" id="PR00455">
    <property type="entry name" value="HTHTETR"/>
</dbReference>
<evidence type="ECO:0000259" key="6">
    <source>
        <dbReference type="PROSITE" id="PS50977"/>
    </source>
</evidence>
<dbReference type="InterPro" id="IPR039536">
    <property type="entry name" value="TetR_C_Proteobacteria"/>
</dbReference>
<dbReference type="InterPro" id="IPR001647">
    <property type="entry name" value="HTH_TetR"/>
</dbReference>
<dbReference type="InterPro" id="IPR050109">
    <property type="entry name" value="HTH-type_TetR-like_transc_reg"/>
</dbReference>
<keyword evidence="3 5" id="KW-0238">DNA-binding</keyword>
<evidence type="ECO:0000256" key="1">
    <source>
        <dbReference type="ARBA" id="ARBA00022491"/>
    </source>
</evidence>
<evidence type="ECO:0000256" key="5">
    <source>
        <dbReference type="PROSITE-ProRule" id="PRU00335"/>
    </source>
</evidence>
<dbReference type="Proteomes" id="UP001229486">
    <property type="component" value="Unassembled WGS sequence"/>
</dbReference>
<evidence type="ECO:0000256" key="2">
    <source>
        <dbReference type="ARBA" id="ARBA00023015"/>
    </source>
</evidence>
<evidence type="ECO:0000313" key="7">
    <source>
        <dbReference type="EMBL" id="MDP9651981.1"/>
    </source>
</evidence>
<dbReference type="PANTHER" id="PTHR30055:SF119">
    <property type="entry name" value="NALC"/>
    <property type="match status" value="1"/>
</dbReference>
<dbReference type="PROSITE" id="PS50977">
    <property type="entry name" value="HTH_TETR_2"/>
    <property type="match status" value="1"/>
</dbReference>
<keyword evidence="1" id="KW-0678">Repressor</keyword>
<dbReference type="AlphaFoldDB" id="A0AB73IPQ8"/>
<gene>
    <name evidence="7" type="ORF">J2793_007456</name>
</gene>
<dbReference type="EMBL" id="JAURTK010000045">
    <property type="protein sequence ID" value="MDP9651981.1"/>
    <property type="molecule type" value="Genomic_DNA"/>
</dbReference>
<dbReference type="PANTHER" id="PTHR30055">
    <property type="entry name" value="HTH-TYPE TRANSCRIPTIONAL REGULATOR RUTR"/>
    <property type="match status" value="1"/>
</dbReference>
<name>A0AB73IPQ8_9BURK</name>
<organism evidence="7 8">
    <name type="scientific">Paraburkholderia caledonica</name>
    <dbReference type="NCBI Taxonomy" id="134536"/>
    <lineage>
        <taxon>Bacteria</taxon>
        <taxon>Pseudomonadati</taxon>
        <taxon>Pseudomonadota</taxon>
        <taxon>Betaproteobacteria</taxon>
        <taxon>Burkholderiales</taxon>
        <taxon>Burkholderiaceae</taxon>
        <taxon>Paraburkholderia</taxon>
    </lineage>
</organism>
<feature type="domain" description="HTH tetR-type" evidence="6">
    <location>
        <begin position="6"/>
        <end position="66"/>
    </location>
</feature>
<reference evidence="7" key="1">
    <citation type="submission" date="2023-07" db="EMBL/GenBank/DDBJ databases">
        <title>Sorghum-associated microbial communities from plants grown in Nebraska, USA.</title>
        <authorList>
            <person name="Schachtman D."/>
        </authorList>
    </citation>
    <scope>NUCLEOTIDE SEQUENCE</scope>
    <source>
        <strain evidence="7">DS1061</strain>
    </source>
</reference>
<comment type="caution">
    <text evidence="7">The sequence shown here is derived from an EMBL/GenBank/DDBJ whole genome shotgun (WGS) entry which is preliminary data.</text>
</comment>
<dbReference type="GO" id="GO:0003700">
    <property type="term" value="F:DNA-binding transcription factor activity"/>
    <property type="evidence" value="ECO:0007669"/>
    <property type="project" value="TreeGrafter"/>
</dbReference>
<keyword evidence="2" id="KW-0805">Transcription regulation</keyword>
<dbReference type="InterPro" id="IPR009057">
    <property type="entry name" value="Homeodomain-like_sf"/>
</dbReference>
<proteinExistence type="predicted"/>
<dbReference type="RefSeq" id="WP_392396470.1">
    <property type="nucleotide sequence ID" value="NZ_JAURTK010000045.1"/>
</dbReference>
<dbReference type="Gene3D" id="1.10.357.10">
    <property type="entry name" value="Tetracycline Repressor, domain 2"/>
    <property type="match status" value="1"/>
</dbReference>
<evidence type="ECO:0000313" key="8">
    <source>
        <dbReference type="Proteomes" id="UP001229486"/>
    </source>
</evidence>
<dbReference type="FunFam" id="1.10.10.60:FF:000141">
    <property type="entry name" value="TetR family transcriptional regulator"/>
    <property type="match status" value="1"/>
</dbReference>
<feature type="DNA-binding region" description="H-T-H motif" evidence="5">
    <location>
        <begin position="29"/>
        <end position="48"/>
    </location>
</feature>
<evidence type="ECO:0000256" key="4">
    <source>
        <dbReference type="ARBA" id="ARBA00023163"/>
    </source>
</evidence>
<sequence>MRKKTEEKRQSIINAAYSVFMEVGFHQASMSEIALRSGASKATLYGYFESKEKLFAEVLLNGADEIVDSFGLLTLDIPIRDSLIRFGQDYLPAILRPSITSLRRLAIAESGRSALGRVMHEAGPKHGWAIVRDFLLKSMAAGSLKECDAGVAAQHLQALYEAELVEMAILGYRVSTTRSTILTVVTRAVDVFLAAYGR</sequence>